<protein>
    <submittedName>
        <fullName evidence="2">Uncharacterized protein</fullName>
    </submittedName>
</protein>
<reference evidence="2" key="1">
    <citation type="submission" date="2021-02" db="EMBL/GenBank/DDBJ databases">
        <authorList>
            <person name="Palmer J.M."/>
        </authorList>
    </citation>
    <scope>NUCLEOTIDE SEQUENCE</scope>
    <source>
        <strain evidence="2">SCRP734</strain>
    </source>
</reference>
<gene>
    <name evidence="2" type="ORF">PHYPSEUDO_006266</name>
</gene>
<comment type="caution">
    <text evidence="2">The sequence shown here is derived from an EMBL/GenBank/DDBJ whole genome shotgun (WGS) entry which is preliminary data.</text>
</comment>
<evidence type="ECO:0000313" key="3">
    <source>
        <dbReference type="Proteomes" id="UP000694044"/>
    </source>
</evidence>
<organism evidence="2 3">
    <name type="scientific">Phytophthora pseudosyringae</name>
    <dbReference type="NCBI Taxonomy" id="221518"/>
    <lineage>
        <taxon>Eukaryota</taxon>
        <taxon>Sar</taxon>
        <taxon>Stramenopiles</taxon>
        <taxon>Oomycota</taxon>
        <taxon>Peronosporomycetes</taxon>
        <taxon>Peronosporales</taxon>
        <taxon>Peronosporaceae</taxon>
        <taxon>Phytophthora</taxon>
    </lineage>
</organism>
<accession>A0A8T1VJJ2</accession>
<keyword evidence="3" id="KW-1185">Reference proteome</keyword>
<evidence type="ECO:0000256" key="1">
    <source>
        <dbReference type="SAM" id="MobiDB-lite"/>
    </source>
</evidence>
<name>A0A8T1VJJ2_9STRA</name>
<dbReference type="EMBL" id="JAGDFM010000254">
    <property type="protein sequence ID" value="KAG7381261.1"/>
    <property type="molecule type" value="Genomic_DNA"/>
</dbReference>
<dbReference type="Proteomes" id="UP000694044">
    <property type="component" value="Unassembled WGS sequence"/>
</dbReference>
<evidence type="ECO:0000313" key="2">
    <source>
        <dbReference type="EMBL" id="KAG7381261.1"/>
    </source>
</evidence>
<feature type="compositionally biased region" description="Basic and acidic residues" evidence="1">
    <location>
        <begin position="30"/>
        <end position="49"/>
    </location>
</feature>
<feature type="region of interest" description="Disordered" evidence="1">
    <location>
        <begin position="15"/>
        <end position="91"/>
    </location>
</feature>
<proteinExistence type="predicted"/>
<sequence length="184" mass="19957">MIGVRVMPFRRLEIQTSNNRTPFAKNVGAEAEKHQEQPEVEARQQDPIRHGKYKQGQESCRPGASDSKPPSAAVEKAISGTREPTYGQNGNGPLNFPSKTIAGVATAPELRFVPDSLGIIPTDTVNYLQASVSNTKLVMMFDKDISGSMTPFTNSEDTCIASAAVTAARDKKHIEVLTESNIII</sequence>
<dbReference type="AlphaFoldDB" id="A0A8T1VJJ2"/>